<name>A0A1G2EMV0_9BACT</name>
<sequence>MKKLIVVVLVVVLCSSAQAQFMGGRSNSRGGSYGNTGGAVYEDTETGVRMESGDILTTLVMGPKINEALRQKGEVIRAIAGSGSSEHYTDVLREPVYDRMVSIKLTQQAIAAQSAAEAKAEEASRQVSELQKQLQDLSAEVGILRQQNALLLRQNELLKEENTSLKAELSRLKKATPTAP</sequence>
<keyword evidence="2" id="KW-0732">Signal</keyword>
<evidence type="ECO:0000256" key="1">
    <source>
        <dbReference type="SAM" id="Coils"/>
    </source>
</evidence>
<dbReference type="STRING" id="1801677.A2365_01115"/>
<dbReference type="EMBL" id="MHMM01000014">
    <property type="protein sequence ID" value="OGZ26872.1"/>
    <property type="molecule type" value="Genomic_DNA"/>
</dbReference>
<evidence type="ECO:0000313" key="3">
    <source>
        <dbReference type="EMBL" id="OGZ26872.1"/>
    </source>
</evidence>
<feature type="coiled-coil region" evidence="1">
    <location>
        <begin position="113"/>
        <end position="175"/>
    </location>
</feature>
<feature type="signal peptide" evidence="2">
    <location>
        <begin position="1"/>
        <end position="19"/>
    </location>
</feature>
<evidence type="ECO:0008006" key="5">
    <source>
        <dbReference type="Google" id="ProtNLM"/>
    </source>
</evidence>
<organism evidence="3 4">
    <name type="scientific">Candidatus Nealsonbacteria bacterium RIFOXYB1_FULL_40_15</name>
    <dbReference type="NCBI Taxonomy" id="1801677"/>
    <lineage>
        <taxon>Bacteria</taxon>
        <taxon>Candidatus Nealsoniibacteriota</taxon>
    </lineage>
</organism>
<reference evidence="3 4" key="1">
    <citation type="journal article" date="2016" name="Nat. Commun.">
        <title>Thousands of microbial genomes shed light on interconnected biogeochemical processes in an aquifer system.</title>
        <authorList>
            <person name="Anantharaman K."/>
            <person name="Brown C.T."/>
            <person name="Hug L.A."/>
            <person name="Sharon I."/>
            <person name="Castelle C.J."/>
            <person name="Probst A.J."/>
            <person name="Thomas B.C."/>
            <person name="Singh A."/>
            <person name="Wilkins M.J."/>
            <person name="Karaoz U."/>
            <person name="Brodie E.L."/>
            <person name="Williams K.H."/>
            <person name="Hubbard S.S."/>
            <person name="Banfield J.F."/>
        </authorList>
    </citation>
    <scope>NUCLEOTIDE SEQUENCE [LARGE SCALE GENOMIC DNA]</scope>
</reference>
<accession>A0A1G2EMV0</accession>
<dbReference type="Proteomes" id="UP000177740">
    <property type="component" value="Unassembled WGS sequence"/>
</dbReference>
<keyword evidence="1" id="KW-0175">Coiled coil</keyword>
<proteinExistence type="predicted"/>
<comment type="caution">
    <text evidence="3">The sequence shown here is derived from an EMBL/GenBank/DDBJ whole genome shotgun (WGS) entry which is preliminary data.</text>
</comment>
<dbReference type="AlphaFoldDB" id="A0A1G2EMV0"/>
<feature type="chain" id="PRO_5009582743" description="BZIP domain-containing protein" evidence="2">
    <location>
        <begin position="20"/>
        <end position="180"/>
    </location>
</feature>
<protein>
    <recommendedName>
        <fullName evidence="5">BZIP domain-containing protein</fullName>
    </recommendedName>
</protein>
<evidence type="ECO:0000256" key="2">
    <source>
        <dbReference type="SAM" id="SignalP"/>
    </source>
</evidence>
<evidence type="ECO:0000313" key="4">
    <source>
        <dbReference type="Proteomes" id="UP000177740"/>
    </source>
</evidence>
<gene>
    <name evidence="3" type="ORF">A2365_01115</name>
</gene>